<proteinExistence type="predicted"/>
<sequence length="497" mass="57719">MKNEIVSSSKHEVRSLWALLTPNQPQHAIAQITITQFVVKYWISTVDQVTHFWIGWLSRFLNAVNPSKLPFTPQYFSLHAHLVDLLDDIIDLIQKCENVFSFLKPTINRKTLKKCCLSFLNLSKEFLIHLSHNIFADHPDDGYTINYFLSKVMRFDLKTPTTTAFRQNLKQEMISSALASSSPPFILTAELVCPLTDSETIDVVNRIVCLLDSDSSLDDDTILRICVFISRHDFRNLQLAFRNTGRPKEQYLHAFVSFVSLHIESFDEAPIQSLLSPRQNDRQQPTLDEWDEVDLETVRIVMRMKEQNQLSINTESDKFEELFIKFVLHSLKQVRHCATRLTQTQLEHLITPSIDCLSTYFRQHHETLITNKQQWEEVFTNVCFLCNQPVVARAITKTGIFVRFMNDLTIGYKLSSSMRILICLFNNTMNEEVSIETRRMWRREGFPTIGEEGLEDTLEFMLSKKPNTFTPNLIKNQTQCVLIDFGANFRMMLSDDV</sequence>
<name>A0ABQ9X4K1_9EUKA</name>
<gene>
    <name evidence="1" type="ORF">BLNAU_18371</name>
</gene>
<evidence type="ECO:0000313" key="2">
    <source>
        <dbReference type="Proteomes" id="UP001281761"/>
    </source>
</evidence>
<protein>
    <submittedName>
        <fullName evidence="1">Uncharacterized protein</fullName>
    </submittedName>
</protein>
<evidence type="ECO:0000313" key="1">
    <source>
        <dbReference type="EMBL" id="KAK2946699.1"/>
    </source>
</evidence>
<comment type="caution">
    <text evidence="1">The sequence shown here is derived from an EMBL/GenBank/DDBJ whole genome shotgun (WGS) entry which is preliminary data.</text>
</comment>
<keyword evidence="2" id="KW-1185">Reference proteome</keyword>
<dbReference type="Proteomes" id="UP001281761">
    <property type="component" value="Unassembled WGS sequence"/>
</dbReference>
<organism evidence="1 2">
    <name type="scientific">Blattamonas nauphoetae</name>
    <dbReference type="NCBI Taxonomy" id="2049346"/>
    <lineage>
        <taxon>Eukaryota</taxon>
        <taxon>Metamonada</taxon>
        <taxon>Preaxostyla</taxon>
        <taxon>Oxymonadida</taxon>
        <taxon>Blattamonas</taxon>
    </lineage>
</organism>
<dbReference type="EMBL" id="JARBJD010000221">
    <property type="protein sequence ID" value="KAK2946699.1"/>
    <property type="molecule type" value="Genomic_DNA"/>
</dbReference>
<accession>A0ABQ9X4K1</accession>
<reference evidence="1 2" key="1">
    <citation type="journal article" date="2022" name="bioRxiv">
        <title>Genomics of Preaxostyla Flagellates Illuminates Evolutionary Transitions and the Path Towards Mitochondrial Loss.</title>
        <authorList>
            <person name="Novak L.V.F."/>
            <person name="Treitli S.C."/>
            <person name="Pyrih J."/>
            <person name="Halakuc P."/>
            <person name="Pipaliya S.V."/>
            <person name="Vacek V."/>
            <person name="Brzon O."/>
            <person name="Soukal P."/>
            <person name="Eme L."/>
            <person name="Dacks J.B."/>
            <person name="Karnkowska A."/>
            <person name="Elias M."/>
            <person name="Hampl V."/>
        </authorList>
    </citation>
    <scope>NUCLEOTIDE SEQUENCE [LARGE SCALE GENOMIC DNA]</scope>
    <source>
        <strain evidence="1">NAU3</strain>
        <tissue evidence="1">Gut</tissue>
    </source>
</reference>